<sequence>MYNLTDTPHQTFSIDFQAYKYFIITLTYDRGSFGCAINYGKSSIGLDNSQQWFDKANMNVFLRELEQQLELRIPDKFLEFNGWK</sequence>
<dbReference type="Proteomes" id="UP000640786">
    <property type="component" value="Unassembled WGS sequence"/>
</dbReference>
<gene>
    <name evidence="1" type="ORF">H9650_10975</name>
</gene>
<proteinExistence type="predicted"/>
<organism evidence="1 2">
    <name type="scientific">Psychrobacillus faecigallinarum</name>
    <dbReference type="NCBI Taxonomy" id="2762235"/>
    <lineage>
        <taxon>Bacteria</taxon>
        <taxon>Bacillati</taxon>
        <taxon>Bacillota</taxon>
        <taxon>Bacilli</taxon>
        <taxon>Bacillales</taxon>
        <taxon>Bacillaceae</taxon>
        <taxon>Psychrobacillus</taxon>
    </lineage>
</organism>
<protein>
    <submittedName>
        <fullName evidence="1">Uncharacterized protein</fullName>
    </submittedName>
</protein>
<name>A0ABR8RA94_9BACI</name>
<keyword evidence="2" id="KW-1185">Reference proteome</keyword>
<comment type="caution">
    <text evidence="1">The sequence shown here is derived from an EMBL/GenBank/DDBJ whole genome shotgun (WGS) entry which is preliminary data.</text>
</comment>
<dbReference type="EMBL" id="JACSQO010000005">
    <property type="protein sequence ID" value="MBD7944639.1"/>
    <property type="molecule type" value="Genomic_DNA"/>
</dbReference>
<accession>A0ABR8RA94</accession>
<reference evidence="1 2" key="1">
    <citation type="submission" date="2020-08" db="EMBL/GenBank/DDBJ databases">
        <title>A Genomic Blueprint of the Chicken Gut Microbiome.</title>
        <authorList>
            <person name="Gilroy R."/>
            <person name="Ravi A."/>
            <person name="Getino M."/>
            <person name="Pursley I."/>
            <person name="Horton D.L."/>
            <person name="Alikhan N.-F."/>
            <person name="Baker D."/>
            <person name="Gharbi K."/>
            <person name="Hall N."/>
            <person name="Watson M."/>
            <person name="Adriaenssens E.M."/>
            <person name="Foster-Nyarko E."/>
            <person name="Jarju S."/>
            <person name="Secka A."/>
            <person name="Antonio M."/>
            <person name="Oren A."/>
            <person name="Chaudhuri R."/>
            <person name="La Ragione R.M."/>
            <person name="Hildebrand F."/>
            <person name="Pallen M.J."/>
        </authorList>
    </citation>
    <scope>NUCLEOTIDE SEQUENCE [LARGE SCALE GENOMIC DNA]</scope>
    <source>
        <strain evidence="1 2">Sa2BUA9</strain>
    </source>
</reference>
<evidence type="ECO:0000313" key="1">
    <source>
        <dbReference type="EMBL" id="MBD7944639.1"/>
    </source>
</evidence>
<evidence type="ECO:0000313" key="2">
    <source>
        <dbReference type="Proteomes" id="UP000640786"/>
    </source>
</evidence>